<gene>
    <name evidence="3" type="ORF">HC175_13385</name>
</gene>
<evidence type="ECO:0000313" key="4">
    <source>
        <dbReference type="Proteomes" id="UP000703674"/>
    </source>
</evidence>
<evidence type="ECO:0000259" key="2">
    <source>
        <dbReference type="Pfam" id="PF04389"/>
    </source>
</evidence>
<feature type="chain" id="PRO_5045853921" evidence="1">
    <location>
        <begin position="23"/>
        <end position="327"/>
    </location>
</feature>
<dbReference type="InterPro" id="IPR045175">
    <property type="entry name" value="M28_fam"/>
</dbReference>
<feature type="signal peptide" evidence="1">
    <location>
        <begin position="1"/>
        <end position="22"/>
    </location>
</feature>
<dbReference type="RefSeq" id="WP_168139067.1">
    <property type="nucleotide sequence ID" value="NZ_JAAVJR010000009.1"/>
</dbReference>
<name>A0ABX1D2M1_9FLAO</name>
<reference evidence="3 4" key="1">
    <citation type="submission" date="2020-03" db="EMBL/GenBank/DDBJ databases">
        <title>Salinimicrobium sp. nov, isolated from SCS.</title>
        <authorList>
            <person name="Cao W.R."/>
        </authorList>
    </citation>
    <scope>NUCLEOTIDE SEQUENCE [LARGE SCALE GENOMIC DNA]</scope>
    <source>
        <strain evidence="4">J15B91</strain>
    </source>
</reference>
<dbReference type="Gene3D" id="3.40.630.10">
    <property type="entry name" value="Zn peptidases"/>
    <property type="match status" value="1"/>
</dbReference>
<sequence>MKKTFSWLLALSFLLHLGCGQSKDVSNEAVVPSENKLTPENSILEEEVAASLKYLSSDELQGRETGTAGIELAAQYIEQVFETHAVKPFFETYRDSFEVKEVTGYNIVGVVEGTDPDLKDEFIIIGAHYDHVGQAKVVEGDSLANGANDNASGTTAVLELAKYFAARAPKRSILFTLFSAEEMGLVGAKELAGRLKAQGIDLYAMFNIEMIGVPMTGRDYQAYITGYEISNMAEKFNEYSQAQVLGFLPEAKQYSLFQRSDNYSFYQEFNVPAQTISTFDFQNYPYYHHVDDEFEFMDVNHMEELIENLIPGLTAMANTAEKEIKLN</sequence>
<dbReference type="SUPFAM" id="SSF53187">
    <property type="entry name" value="Zn-dependent exopeptidases"/>
    <property type="match status" value="1"/>
</dbReference>
<evidence type="ECO:0000256" key="1">
    <source>
        <dbReference type="SAM" id="SignalP"/>
    </source>
</evidence>
<accession>A0ABX1D2M1</accession>
<keyword evidence="4" id="KW-1185">Reference proteome</keyword>
<dbReference type="PANTHER" id="PTHR12147:SF26">
    <property type="entry name" value="PEPTIDASE M28 DOMAIN-CONTAINING PROTEIN"/>
    <property type="match status" value="1"/>
</dbReference>
<protein>
    <submittedName>
        <fullName evidence="3">M20/M25/M40 family metallo-hydrolase</fullName>
    </submittedName>
</protein>
<organism evidence="3 4">
    <name type="scientific">Salinimicrobium oceani</name>
    <dbReference type="NCBI Taxonomy" id="2722702"/>
    <lineage>
        <taxon>Bacteria</taxon>
        <taxon>Pseudomonadati</taxon>
        <taxon>Bacteroidota</taxon>
        <taxon>Flavobacteriia</taxon>
        <taxon>Flavobacteriales</taxon>
        <taxon>Flavobacteriaceae</taxon>
        <taxon>Salinimicrobium</taxon>
    </lineage>
</organism>
<dbReference type="InterPro" id="IPR007484">
    <property type="entry name" value="Peptidase_M28"/>
</dbReference>
<dbReference type="Proteomes" id="UP000703674">
    <property type="component" value="Unassembled WGS sequence"/>
</dbReference>
<keyword evidence="1" id="KW-0732">Signal</keyword>
<feature type="domain" description="Peptidase M28" evidence="2">
    <location>
        <begin position="106"/>
        <end position="308"/>
    </location>
</feature>
<dbReference type="EMBL" id="JAAVJR010000009">
    <property type="protein sequence ID" value="NJW53909.1"/>
    <property type="molecule type" value="Genomic_DNA"/>
</dbReference>
<dbReference type="Pfam" id="PF04389">
    <property type="entry name" value="Peptidase_M28"/>
    <property type="match status" value="1"/>
</dbReference>
<dbReference type="PANTHER" id="PTHR12147">
    <property type="entry name" value="METALLOPEPTIDASE M28 FAMILY MEMBER"/>
    <property type="match status" value="1"/>
</dbReference>
<proteinExistence type="predicted"/>
<evidence type="ECO:0000313" key="3">
    <source>
        <dbReference type="EMBL" id="NJW53909.1"/>
    </source>
</evidence>
<comment type="caution">
    <text evidence="3">The sequence shown here is derived from an EMBL/GenBank/DDBJ whole genome shotgun (WGS) entry which is preliminary data.</text>
</comment>